<dbReference type="Proteomes" id="UP000241546">
    <property type="component" value="Unassembled WGS sequence"/>
</dbReference>
<dbReference type="Gene3D" id="1.10.20.10">
    <property type="entry name" value="Histone, subunit A"/>
    <property type="match status" value="1"/>
</dbReference>
<protein>
    <recommendedName>
        <fullName evidence="4">Centromere protein Scm3</fullName>
    </recommendedName>
</protein>
<dbReference type="AlphaFoldDB" id="A0A2T4BHS4"/>
<dbReference type="RefSeq" id="XP_024752148.1">
    <property type="nucleotide sequence ID" value="XM_024894951.1"/>
</dbReference>
<feature type="compositionally biased region" description="Low complexity" evidence="1">
    <location>
        <begin position="649"/>
        <end position="659"/>
    </location>
</feature>
<evidence type="ECO:0000313" key="3">
    <source>
        <dbReference type="Proteomes" id="UP000241546"/>
    </source>
</evidence>
<feature type="compositionally biased region" description="Polar residues" evidence="1">
    <location>
        <begin position="431"/>
        <end position="441"/>
    </location>
</feature>
<feature type="compositionally biased region" description="Basic and acidic residues" evidence="1">
    <location>
        <begin position="633"/>
        <end position="646"/>
    </location>
</feature>
<gene>
    <name evidence="2" type="ORF">BBK36DRAFT_1166714</name>
</gene>
<feature type="compositionally biased region" description="Acidic residues" evidence="1">
    <location>
        <begin position="499"/>
        <end position="521"/>
    </location>
</feature>
<evidence type="ECO:0008006" key="4">
    <source>
        <dbReference type="Google" id="ProtNLM"/>
    </source>
</evidence>
<feature type="region of interest" description="Disordered" evidence="1">
    <location>
        <begin position="808"/>
        <end position="913"/>
    </location>
</feature>
<dbReference type="PANTHER" id="PTHR15992:SF5">
    <property type="entry name" value="HOLLIDAY JUNCTION RECOGNITION PROTEIN"/>
    <property type="match status" value="1"/>
</dbReference>
<feature type="compositionally biased region" description="Basic and acidic residues" evidence="1">
    <location>
        <begin position="735"/>
        <end position="744"/>
    </location>
</feature>
<organism evidence="2 3">
    <name type="scientific">Trichoderma citrinoviride</name>
    <dbReference type="NCBI Taxonomy" id="58853"/>
    <lineage>
        <taxon>Eukaryota</taxon>
        <taxon>Fungi</taxon>
        <taxon>Dikarya</taxon>
        <taxon>Ascomycota</taxon>
        <taxon>Pezizomycotina</taxon>
        <taxon>Sordariomycetes</taxon>
        <taxon>Hypocreomycetidae</taxon>
        <taxon>Hypocreales</taxon>
        <taxon>Hypocreaceae</taxon>
        <taxon>Trichoderma</taxon>
    </lineage>
</organism>
<reference evidence="3" key="1">
    <citation type="submission" date="2016-07" db="EMBL/GenBank/DDBJ databases">
        <title>Multiple horizontal gene transfer events from other fungi enriched the ability of initially mycotrophic Trichoderma (Ascomycota) to feed on dead plant biomass.</title>
        <authorList>
            <consortium name="DOE Joint Genome Institute"/>
            <person name="Atanasova L."/>
            <person name="Chenthamara K."/>
            <person name="Zhang J."/>
            <person name="Grujic M."/>
            <person name="Henrissat B."/>
            <person name="Kuo A."/>
            <person name="Aerts A."/>
            <person name="Salamov A."/>
            <person name="Lipzen A."/>
            <person name="Labutti K."/>
            <person name="Barry K."/>
            <person name="Miao Y."/>
            <person name="Rahimi M.J."/>
            <person name="Shen Q."/>
            <person name="Grigoriev I.V."/>
            <person name="Kubicek C.P."/>
            <person name="Druzhinina I.S."/>
        </authorList>
    </citation>
    <scope>NUCLEOTIDE SEQUENCE [LARGE SCALE GENOMIC DNA]</scope>
    <source>
        <strain evidence="3">TUCIM 6016</strain>
    </source>
</reference>
<dbReference type="InterPro" id="IPR009072">
    <property type="entry name" value="Histone-fold"/>
</dbReference>
<dbReference type="PANTHER" id="PTHR15992">
    <property type="entry name" value="HOLLIDAY JUNCTION RECOGNITION PROTEIN"/>
    <property type="match status" value="1"/>
</dbReference>
<name>A0A2T4BHS4_9HYPO</name>
<proteinExistence type="predicted"/>
<dbReference type="EMBL" id="KZ680209">
    <property type="protein sequence ID" value="PTB68828.1"/>
    <property type="molecule type" value="Genomic_DNA"/>
</dbReference>
<dbReference type="Pfam" id="PF10384">
    <property type="entry name" value="Scm3"/>
    <property type="match status" value="1"/>
</dbReference>
<dbReference type="InterPro" id="IPR018465">
    <property type="entry name" value="Scm3/HJURP"/>
</dbReference>
<dbReference type="OrthoDB" id="2420608at2759"/>
<feature type="compositionally biased region" description="Low complexity" evidence="1">
    <location>
        <begin position="378"/>
        <end position="390"/>
    </location>
</feature>
<feature type="compositionally biased region" description="Basic and acidic residues" evidence="1">
    <location>
        <begin position="318"/>
        <end position="328"/>
    </location>
</feature>
<feature type="compositionally biased region" description="Acidic residues" evidence="1">
    <location>
        <begin position="109"/>
        <end position="138"/>
    </location>
</feature>
<dbReference type="GeneID" id="36603069"/>
<evidence type="ECO:0000256" key="1">
    <source>
        <dbReference type="SAM" id="MobiDB-lite"/>
    </source>
</evidence>
<feature type="compositionally biased region" description="Basic and acidic residues" evidence="1">
    <location>
        <begin position="93"/>
        <end position="108"/>
    </location>
</feature>
<feature type="region of interest" description="Disordered" evidence="1">
    <location>
        <begin position="475"/>
        <end position="793"/>
    </location>
</feature>
<keyword evidence="3" id="KW-1185">Reference proteome</keyword>
<sequence length="997" mass="110369">MEPPAKRRRMSQLLLDKHHADEDDDELAFAPFEVEAKRDPDYKLSVERAYADQRFQATMAHIFEKYGRDFEGIGDEIDLVTGEIVVNNGHVRNMRDEGDVGDGLRGDLTDGEDDEDEGILLEDLYDDEEEYADEEIGEQGERTQNGNNADGDDEDDEDRIIQGRQPSRDSHSTALVLGSSSKNALLGRASPFGANKANALRFEPPTELPLASSPFAFDRSPFALEPWGLPGQHSDPLWDRPDLFAVQRPPSQQLPIKPSRYHFAARSGESSIWAPGSRFRADEEEPLPSAFAATFSKHLLPRRKKIIRHPLLLPSTKSNERGDDRRAEADEDDEDEDVILTGKRFQENPTEATKHDDDSRQSSRSAGKETEERGGEGTSSDSGYKSAQSIRRSRKRKQRADEGSTRDEAWVQSPGILKKAPSSKPKRLPSKTKNPDQTTPSLELPDEASGCRRSGRMRKQVEYLNKISWAQALAEQKAEKQAMLLPAPDSQKSGKDNEHAEEESSTGSDSADDQAALEESEHDCIPDSAADDDDEEEEVEEDAEEEEEVESEKEQKGGEEAEEDEEEERETSPPLIDLSTSREPQVRQPDIAERRRTQAPAGFPFKYTDPGCLLSDDEAPTSLSKPRKLAPQKRHEDVLPLREIRNVKARAQADSSSSDAGKEERPNQSGKKRKHKADAMIDSSPMANQNSTGNVDVPSEDSSGVAPLSSSPTRFLSRITLKDSLDDTPQPSDAASEKADHQPEAMRSSSPCARDSKNAPKLTASRQRRRQSKKPVSPVVEQLSAEIAQPKQSAIYIALPTVIEDSSYETCDDFSSSPAKPSSHDEPPPPSPKRTVSPSKAVSQPSTQSPTRAPQESPSESPTKNPSKRPAETEDPLPSLSNPPQTPRRPHRRLKVPSSRHSILSLLSDEDEDDEEIDELGRNLAAIPRLQSSVAQTTARKVWRSSSRTREVYRTPVKKRPSEPVSPGSIVKTPGGTLRACGVDGYRCGRDFCFTCL</sequence>
<feature type="compositionally biased region" description="Polar residues" evidence="1">
    <location>
        <begin position="840"/>
        <end position="865"/>
    </location>
</feature>
<evidence type="ECO:0000313" key="2">
    <source>
        <dbReference type="EMBL" id="PTB68828.1"/>
    </source>
</evidence>
<feature type="compositionally biased region" description="Acidic residues" evidence="1">
    <location>
        <begin position="329"/>
        <end position="338"/>
    </location>
</feature>
<feature type="compositionally biased region" description="Acidic residues" evidence="1">
    <location>
        <begin position="560"/>
        <end position="569"/>
    </location>
</feature>
<accession>A0A2T4BHS4</accession>
<feature type="compositionally biased region" description="Basic and acidic residues" evidence="1">
    <location>
        <begin position="352"/>
        <end position="375"/>
    </location>
</feature>
<dbReference type="GO" id="GO:0005634">
    <property type="term" value="C:nucleus"/>
    <property type="evidence" value="ECO:0007669"/>
    <property type="project" value="InterPro"/>
</dbReference>
<dbReference type="GO" id="GO:0046982">
    <property type="term" value="F:protein heterodimerization activity"/>
    <property type="evidence" value="ECO:0007669"/>
    <property type="project" value="InterPro"/>
</dbReference>
<feature type="compositionally biased region" description="Acidic residues" evidence="1">
    <location>
        <begin position="529"/>
        <end position="551"/>
    </location>
</feature>
<feature type="region of interest" description="Disordered" evidence="1">
    <location>
        <begin position="306"/>
        <end position="455"/>
    </location>
</feature>
<feature type="compositionally biased region" description="Basic and acidic residues" evidence="1">
    <location>
        <begin position="399"/>
        <end position="409"/>
    </location>
</feature>
<dbReference type="GO" id="GO:0042393">
    <property type="term" value="F:histone binding"/>
    <property type="evidence" value="ECO:0007669"/>
    <property type="project" value="InterPro"/>
</dbReference>
<feature type="compositionally biased region" description="Polar residues" evidence="1">
    <location>
        <begin position="685"/>
        <end position="694"/>
    </location>
</feature>
<feature type="region of interest" description="Disordered" evidence="1">
    <location>
        <begin position="93"/>
        <end position="176"/>
    </location>
</feature>